<feature type="chain" id="PRO_5003659840" description="DUF2490 domain-containing protein" evidence="1">
    <location>
        <begin position="21"/>
        <end position="258"/>
    </location>
</feature>
<dbReference type="Proteomes" id="UP000009309">
    <property type="component" value="Unassembled WGS sequence"/>
</dbReference>
<evidence type="ECO:0000256" key="1">
    <source>
        <dbReference type="SAM" id="SignalP"/>
    </source>
</evidence>
<evidence type="ECO:0000313" key="3">
    <source>
        <dbReference type="Proteomes" id="UP000009309"/>
    </source>
</evidence>
<dbReference type="InterPro" id="IPR019619">
    <property type="entry name" value="DUF2490"/>
</dbReference>
<keyword evidence="3" id="KW-1185">Reference proteome</keyword>
<dbReference type="eggNOG" id="COG2067">
    <property type="taxonomic scope" value="Bacteria"/>
</dbReference>
<proteinExistence type="predicted"/>
<organism evidence="2 3">
    <name type="scientific">Fibrisoma limi BUZ 3</name>
    <dbReference type="NCBI Taxonomy" id="1185876"/>
    <lineage>
        <taxon>Bacteria</taxon>
        <taxon>Pseudomonadati</taxon>
        <taxon>Bacteroidota</taxon>
        <taxon>Cytophagia</taxon>
        <taxon>Cytophagales</taxon>
        <taxon>Spirosomataceae</taxon>
        <taxon>Fibrisoma</taxon>
    </lineage>
</organism>
<dbReference type="STRING" id="1185876.BN8_06468"/>
<gene>
    <name evidence="2" type="ORF">BN8_06468</name>
</gene>
<dbReference type="OrthoDB" id="1118734at2"/>
<dbReference type="AlphaFoldDB" id="I2GT38"/>
<name>I2GT38_9BACT</name>
<comment type="caution">
    <text evidence="2">The sequence shown here is derived from an EMBL/GenBank/DDBJ whole genome shotgun (WGS) entry which is preliminary data.</text>
</comment>
<dbReference type="RefSeq" id="WP_009285628.1">
    <property type="nucleotide sequence ID" value="NZ_CAIT01000010.1"/>
</dbReference>
<dbReference type="Pfam" id="PF10677">
    <property type="entry name" value="DUF2490"/>
    <property type="match status" value="1"/>
</dbReference>
<accession>I2GT38</accession>
<reference evidence="2 3" key="1">
    <citation type="journal article" date="2012" name="J. Bacteriol.">
        <title>Genome Sequence of the Filamentous Bacterium Fibrisoma limi BUZ 3T.</title>
        <authorList>
            <person name="Filippini M."/>
            <person name="Qi W."/>
            <person name="Jaenicke S."/>
            <person name="Goesmann A."/>
            <person name="Smits T.H."/>
            <person name="Bagheri H.C."/>
        </authorList>
    </citation>
    <scope>NUCLEOTIDE SEQUENCE [LARGE SCALE GENOMIC DNA]</scope>
    <source>
        <strain evidence="3">BUZ 3T</strain>
    </source>
</reference>
<keyword evidence="1" id="KW-0732">Signal</keyword>
<sequence length="258" mass="30506">MHKASFIVVLFCLMPFLATAQLERLRDENQIGWFVYNGDHALSRKWELHTEYQWRRVYWVSEWQQWLARLGANYSLNDKITGGFGYTTLVTYPYGDYPTADKGVPYPEHRIYEDIQIADTAGVVTLGHRFRLEQRWISDIASDGSRRIASWEYQNRIRYQIEATLPLQGRTVDSREFFLSFFDELFISFGRNVDLNVYNQNRIYGAIGFQFRDNLSAELGYLNQITQHADPDPVSNNRVFEYNNGFRLSLNYNLDFRR</sequence>
<feature type="signal peptide" evidence="1">
    <location>
        <begin position="1"/>
        <end position="20"/>
    </location>
</feature>
<protein>
    <recommendedName>
        <fullName evidence="4">DUF2490 domain-containing protein</fullName>
    </recommendedName>
</protein>
<evidence type="ECO:0000313" key="2">
    <source>
        <dbReference type="EMBL" id="CCH57067.1"/>
    </source>
</evidence>
<evidence type="ECO:0008006" key="4">
    <source>
        <dbReference type="Google" id="ProtNLM"/>
    </source>
</evidence>
<dbReference type="EMBL" id="CAIT01000010">
    <property type="protein sequence ID" value="CCH57067.1"/>
    <property type="molecule type" value="Genomic_DNA"/>
</dbReference>